<reference evidence="1 2" key="1">
    <citation type="submission" date="2023-07" db="EMBL/GenBank/DDBJ databases">
        <title>Genomic Encyclopedia of Type Strains, Phase IV (KMG-IV): sequencing the most valuable type-strain genomes for metagenomic binning, comparative biology and taxonomic classification.</title>
        <authorList>
            <person name="Goeker M."/>
        </authorList>
    </citation>
    <scope>NUCLEOTIDE SEQUENCE [LARGE SCALE GENOMIC DNA]</scope>
    <source>
        <strain evidence="1 2">DSM 23494</strain>
    </source>
</reference>
<accession>A0ABU0ALD3</accession>
<evidence type="ECO:0000313" key="2">
    <source>
        <dbReference type="Proteomes" id="UP001238088"/>
    </source>
</evidence>
<protein>
    <submittedName>
        <fullName evidence="1">Uncharacterized protein</fullName>
    </submittedName>
</protein>
<sequence length="41" mass="4794">MKFDPELLKVLEQEIKKVQISSCLNYTKSKHSFNIIKIKNG</sequence>
<proteinExistence type="predicted"/>
<keyword evidence="2" id="KW-1185">Reference proteome</keyword>
<dbReference type="RefSeq" id="WP_307477031.1">
    <property type="nucleotide sequence ID" value="NZ_JAUSUB010000016.1"/>
</dbReference>
<organism evidence="1 2">
    <name type="scientific">Cytobacillus purgationiresistens</name>
    <dbReference type="NCBI Taxonomy" id="863449"/>
    <lineage>
        <taxon>Bacteria</taxon>
        <taxon>Bacillati</taxon>
        <taxon>Bacillota</taxon>
        <taxon>Bacilli</taxon>
        <taxon>Bacillales</taxon>
        <taxon>Bacillaceae</taxon>
        <taxon>Cytobacillus</taxon>
    </lineage>
</organism>
<dbReference type="EMBL" id="JAUSUB010000016">
    <property type="protein sequence ID" value="MDQ0271699.1"/>
    <property type="molecule type" value="Genomic_DNA"/>
</dbReference>
<comment type="caution">
    <text evidence="1">The sequence shown here is derived from an EMBL/GenBank/DDBJ whole genome shotgun (WGS) entry which is preliminary data.</text>
</comment>
<name>A0ABU0ALD3_9BACI</name>
<evidence type="ECO:0000313" key="1">
    <source>
        <dbReference type="EMBL" id="MDQ0271699.1"/>
    </source>
</evidence>
<dbReference type="Proteomes" id="UP001238088">
    <property type="component" value="Unassembled WGS sequence"/>
</dbReference>
<gene>
    <name evidence="1" type="ORF">J2S17_003587</name>
</gene>